<feature type="signal peptide" evidence="21">
    <location>
        <begin position="1"/>
        <end position="19"/>
    </location>
</feature>
<feature type="binding site" evidence="18">
    <location>
        <position position="108"/>
    </location>
    <ligand>
        <name>Ca(2+)</name>
        <dbReference type="ChEBI" id="CHEBI:29108"/>
        <label>1</label>
    </ligand>
</feature>
<feature type="chain" id="PRO_5043085451" description="Peroxidase" evidence="21">
    <location>
        <begin position="20"/>
        <end position="333"/>
    </location>
</feature>
<evidence type="ECO:0000256" key="13">
    <source>
        <dbReference type="ARBA" id="ARBA00023157"/>
    </source>
</evidence>
<keyword evidence="9 21" id="KW-0732">Signal</keyword>
<dbReference type="GO" id="GO:0140825">
    <property type="term" value="F:lactoperoxidase activity"/>
    <property type="evidence" value="ECO:0007669"/>
    <property type="project" value="UniProtKB-EC"/>
</dbReference>
<comment type="function">
    <text evidence="2">Removal of H(2)O(2), oxidation of toxic reductants, biosynthesis and degradation of lignin, suberization, auxin catabolism, response to environmental stresses such as wounding, pathogen attack and oxidative stress. These functions might be dependent on each isozyme/isoform in each plant tissue.</text>
</comment>
<evidence type="ECO:0000256" key="20">
    <source>
        <dbReference type="PIRSR" id="PIRSR600823-5"/>
    </source>
</evidence>
<comment type="catalytic activity">
    <reaction evidence="1 21">
        <text>2 a phenolic donor + H2O2 = 2 a phenolic radical donor + 2 H2O</text>
        <dbReference type="Rhea" id="RHEA:56136"/>
        <dbReference type="ChEBI" id="CHEBI:15377"/>
        <dbReference type="ChEBI" id="CHEBI:16240"/>
        <dbReference type="ChEBI" id="CHEBI:139520"/>
        <dbReference type="ChEBI" id="CHEBI:139521"/>
        <dbReference type="EC" id="1.11.1.7"/>
    </reaction>
</comment>
<keyword evidence="6 21" id="KW-0575">Peroxidase</keyword>
<reference evidence="23 24" key="1">
    <citation type="submission" date="2021-09" db="EMBL/GenBank/DDBJ databases">
        <title>Genomic insights and catalytic innovation underlie evolution of tropane alkaloids biosynthesis.</title>
        <authorList>
            <person name="Wang Y.-J."/>
            <person name="Tian T."/>
            <person name="Huang J.-P."/>
            <person name="Huang S.-X."/>
        </authorList>
    </citation>
    <scope>NUCLEOTIDE SEQUENCE [LARGE SCALE GENOMIC DNA]</scope>
    <source>
        <strain evidence="23">KIB-2018</strain>
        <tissue evidence="23">Leaf</tissue>
    </source>
</reference>
<feature type="disulfide bond" evidence="20">
    <location>
        <begin position="58"/>
        <end position="134"/>
    </location>
</feature>
<dbReference type="GO" id="GO:0005576">
    <property type="term" value="C:extracellular region"/>
    <property type="evidence" value="ECO:0007669"/>
    <property type="project" value="UniProtKB-SubCell"/>
</dbReference>
<keyword evidence="11 21" id="KW-0560">Oxidoreductase</keyword>
<proteinExistence type="inferred from homology"/>
<dbReference type="GO" id="GO:0006979">
    <property type="term" value="P:response to oxidative stress"/>
    <property type="evidence" value="ECO:0007669"/>
    <property type="project" value="UniProtKB-UniRule"/>
</dbReference>
<dbReference type="GO" id="GO:0042744">
    <property type="term" value="P:hydrogen peroxide catabolic process"/>
    <property type="evidence" value="ECO:0007669"/>
    <property type="project" value="UniProtKB-KW"/>
</dbReference>
<evidence type="ECO:0000256" key="15">
    <source>
        <dbReference type="ARBA" id="ARBA00023324"/>
    </source>
</evidence>
<evidence type="ECO:0000256" key="10">
    <source>
        <dbReference type="ARBA" id="ARBA00022837"/>
    </source>
</evidence>
<feature type="binding site" evidence="18">
    <location>
        <position position="249"/>
    </location>
    <ligand>
        <name>Ca(2+)</name>
        <dbReference type="ChEBI" id="CHEBI:29108"/>
        <label>2</label>
    </ligand>
</feature>
<evidence type="ECO:0000256" key="2">
    <source>
        <dbReference type="ARBA" id="ARBA00002322"/>
    </source>
</evidence>
<feature type="disulfide bond" evidence="20">
    <location>
        <begin position="91"/>
        <end position="96"/>
    </location>
</feature>
<keyword evidence="12 21" id="KW-0408">Iron</keyword>
<feature type="domain" description="Plant heme peroxidase family profile" evidence="22">
    <location>
        <begin position="48"/>
        <end position="331"/>
    </location>
</feature>
<evidence type="ECO:0000256" key="17">
    <source>
        <dbReference type="PIRSR" id="PIRSR600823-2"/>
    </source>
</evidence>
<evidence type="ECO:0000256" key="12">
    <source>
        <dbReference type="ARBA" id="ARBA00023004"/>
    </source>
</evidence>
<dbReference type="PRINTS" id="PR00458">
    <property type="entry name" value="PEROXIDASE"/>
</dbReference>
<dbReference type="PRINTS" id="PR00461">
    <property type="entry name" value="PLPEROXIDASE"/>
</dbReference>
<evidence type="ECO:0000256" key="5">
    <source>
        <dbReference type="ARBA" id="ARBA00022525"/>
    </source>
</evidence>
<comment type="subcellular location">
    <subcellularLocation>
        <location evidence="3 21">Secreted</location>
    </subcellularLocation>
</comment>
<feature type="disulfide bond" evidence="20">
    <location>
        <begin position="140"/>
        <end position="327"/>
    </location>
</feature>
<dbReference type="InterPro" id="IPR002016">
    <property type="entry name" value="Haem_peroxidase"/>
</dbReference>
<evidence type="ECO:0000256" key="1">
    <source>
        <dbReference type="ARBA" id="ARBA00000189"/>
    </source>
</evidence>
<evidence type="ECO:0000256" key="7">
    <source>
        <dbReference type="ARBA" id="ARBA00022617"/>
    </source>
</evidence>
<dbReference type="GO" id="GO:0020037">
    <property type="term" value="F:heme binding"/>
    <property type="evidence" value="ECO:0007669"/>
    <property type="project" value="UniProtKB-UniRule"/>
</dbReference>
<evidence type="ECO:0000256" key="8">
    <source>
        <dbReference type="ARBA" id="ARBA00022723"/>
    </source>
</evidence>
<evidence type="ECO:0000256" key="9">
    <source>
        <dbReference type="ARBA" id="ARBA00022729"/>
    </source>
</evidence>
<dbReference type="PANTHER" id="PTHR31235">
    <property type="entry name" value="PEROXIDASE 25-RELATED"/>
    <property type="match status" value="1"/>
</dbReference>
<feature type="binding site" evidence="18">
    <location>
        <position position="97"/>
    </location>
    <ligand>
        <name>Ca(2+)</name>
        <dbReference type="ChEBI" id="CHEBI:29108"/>
        <label>1</label>
    </ligand>
</feature>
<gene>
    <name evidence="23" type="ORF">K2173_000496</name>
</gene>
<keyword evidence="7 21" id="KW-0349">Heme</keyword>
<dbReference type="SUPFAM" id="SSF48113">
    <property type="entry name" value="Heme-dependent peroxidases"/>
    <property type="match status" value="1"/>
</dbReference>
<dbReference type="Proteomes" id="UP001159364">
    <property type="component" value="Linkage Group LG07"/>
</dbReference>
<evidence type="ECO:0000256" key="16">
    <source>
        <dbReference type="PIRSR" id="PIRSR600823-1"/>
    </source>
</evidence>
<evidence type="ECO:0000256" key="3">
    <source>
        <dbReference type="ARBA" id="ARBA00004613"/>
    </source>
</evidence>
<keyword evidence="14" id="KW-0325">Glycoprotein</keyword>
<comment type="similarity">
    <text evidence="21">Belongs to the peroxidase family. Classical plant (class III) peroxidase subfamily.</text>
</comment>
<keyword evidence="13 20" id="KW-1015">Disulfide bond</keyword>
<dbReference type="CDD" id="cd00693">
    <property type="entry name" value="secretory_peroxidase"/>
    <property type="match status" value="1"/>
</dbReference>
<dbReference type="InterPro" id="IPR000823">
    <property type="entry name" value="Peroxidase_pln"/>
</dbReference>
<keyword evidence="24" id="KW-1185">Reference proteome</keyword>
<feature type="binding site" evidence="18">
    <location>
        <position position="95"/>
    </location>
    <ligand>
        <name>Ca(2+)</name>
        <dbReference type="ChEBI" id="CHEBI:29108"/>
        <label>1</label>
    </ligand>
</feature>
<evidence type="ECO:0000259" key="22">
    <source>
        <dbReference type="PROSITE" id="PS50873"/>
    </source>
</evidence>
<accession>A0AAV8SXP6</accession>
<dbReference type="InterPro" id="IPR033905">
    <property type="entry name" value="Secretory_peroxidase"/>
</dbReference>
<name>A0AAV8SXP6_9ROSI</name>
<evidence type="ECO:0000313" key="23">
    <source>
        <dbReference type="EMBL" id="KAJ8758775.1"/>
    </source>
</evidence>
<dbReference type="InterPro" id="IPR010255">
    <property type="entry name" value="Haem_peroxidase_sf"/>
</dbReference>
<feature type="active site" description="Proton acceptor" evidence="16">
    <location>
        <position position="89"/>
    </location>
</feature>
<organism evidence="23 24">
    <name type="scientific">Erythroxylum novogranatense</name>
    <dbReference type="NCBI Taxonomy" id="1862640"/>
    <lineage>
        <taxon>Eukaryota</taxon>
        <taxon>Viridiplantae</taxon>
        <taxon>Streptophyta</taxon>
        <taxon>Embryophyta</taxon>
        <taxon>Tracheophyta</taxon>
        <taxon>Spermatophyta</taxon>
        <taxon>Magnoliopsida</taxon>
        <taxon>eudicotyledons</taxon>
        <taxon>Gunneridae</taxon>
        <taxon>Pentapetalae</taxon>
        <taxon>rosids</taxon>
        <taxon>fabids</taxon>
        <taxon>Malpighiales</taxon>
        <taxon>Erythroxylaceae</taxon>
        <taxon>Erythroxylum</taxon>
    </lineage>
</organism>
<evidence type="ECO:0000313" key="24">
    <source>
        <dbReference type="Proteomes" id="UP001159364"/>
    </source>
</evidence>
<comment type="caution">
    <text evidence="23">The sequence shown here is derived from an EMBL/GenBank/DDBJ whole genome shotgun (WGS) entry which is preliminary data.</text>
</comment>
<comment type="cofactor">
    <cofactor evidence="21">
        <name>heme b</name>
        <dbReference type="ChEBI" id="CHEBI:60344"/>
    </cofactor>
    <text evidence="21">Binds 1 heme b (iron(II)-protoporphyrin IX) group per subunit.</text>
</comment>
<keyword evidence="10 18" id="KW-0106">Calcium</keyword>
<evidence type="ECO:0000256" key="6">
    <source>
        <dbReference type="ARBA" id="ARBA00022559"/>
    </source>
</evidence>
<keyword evidence="8 18" id="KW-0479">Metal-binding</keyword>
<sequence length="333" mass="37573">MKLLISFFFLVSVFHFCSASDYATNYAEKGEAAELKILTLPVTSDSNGLSYDYYYQSCPNAEAIISRKVKEWIDKDRTLAASILRLHFHDCVIKGCDGSILLNHEGSERSADVSKTLRGFEVIDDIKAELEKNCSRTVSCADILTSASRDATVFLGGSYWMVPYGRKDGKVSIDEEADKMVPNGHEDITSLIELFQSKGLNLVDLVILSVQDRLYNYQGTGKPDSTLPDRYLNFLTRKCRWASEYIDLDATSPTSLGNEYYKNLQKRMGLLSTDQLMYFDPRTQPLVNALAYTPQDFYPQLFGVSMTKLGNIVDPEVQQEGEIRTNCNYVNSY</sequence>
<dbReference type="Gene3D" id="1.10.420.10">
    <property type="entry name" value="Peroxidase, domain 2"/>
    <property type="match status" value="1"/>
</dbReference>
<evidence type="ECO:0000256" key="19">
    <source>
        <dbReference type="PIRSR" id="PIRSR600823-4"/>
    </source>
</evidence>
<comment type="cofactor">
    <cofactor evidence="18 21">
        <name>Ca(2+)</name>
        <dbReference type="ChEBI" id="CHEBI:29108"/>
    </cofactor>
    <text evidence="18 21">Binds 2 calcium ions per subunit.</text>
</comment>
<keyword evidence="15 21" id="KW-0376">Hydrogen peroxide</keyword>
<dbReference type="InterPro" id="IPR019794">
    <property type="entry name" value="Peroxidases_AS"/>
</dbReference>
<feature type="binding site" evidence="18">
    <location>
        <position position="99"/>
    </location>
    <ligand>
        <name>Ca(2+)</name>
        <dbReference type="ChEBI" id="CHEBI:29108"/>
        <label>1</label>
    </ligand>
</feature>
<dbReference type="FunFam" id="1.10.520.10:FF:000006">
    <property type="entry name" value="Peroxidase"/>
    <property type="match status" value="1"/>
</dbReference>
<feature type="binding site" evidence="17">
    <location>
        <position position="182"/>
    </location>
    <ligand>
        <name>substrate</name>
    </ligand>
</feature>
<evidence type="ECO:0000256" key="18">
    <source>
        <dbReference type="PIRSR" id="PIRSR600823-3"/>
    </source>
</evidence>
<dbReference type="PROSITE" id="PS50873">
    <property type="entry name" value="PEROXIDASE_4"/>
    <property type="match status" value="1"/>
</dbReference>
<dbReference type="EMBL" id="JAIWQS010000007">
    <property type="protein sequence ID" value="KAJ8758775.1"/>
    <property type="molecule type" value="Genomic_DNA"/>
</dbReference>
<dbReference type="PROSITE" id="PS00436">
    <property type="entry name" value="PEROXIDASE_2"/>
    <property type="match status" value="1"/>
</dbReference>
<feature type="binding site" evidence="18">
    <location>
        <position position="90"/>
    </location>
    <ligand>
        <name>Ca(2+)</name>
        <dbReference type="ChEBI" id="CHEBI:29108"/>
        <label>1</label>
    </ligand>
</feature>
<dbReference type="AlphaFoldDB" id="A0AAV8SXP6"/>
<keyword evidence="5 21" id="KW-0964">Secreted</keyword>
<dbReference type="Gene3D" id="1.10.520.10">
    <property type="match status" value="1"/>
</dbReference>
<evidence type="ECO:0000256" key="21">
    <source>
        <dbReference type="RuleBase" id="RU362060"/>
    </source>
</evidence>
<evidence type="ECO:0000256" key="4">
    <source>
        <dbReference type="ARBA" id="ARBA00012313"/>
    </source>
</evidence>
<dbReference type="GO" id="GO:0046872">
    <property type="term" value="F:metal ion binding"/>
    <property type="evidence" value="ECO:0007669"/>
    <property type="project" value="UniProtKB-UniRule"/>
</dbReference>
<evidence type="ECO:0000256" key="11">
    <source>
        <dbReference type="ARBA" id="ARBA00023002"/>
    </source>
</evidence>
<dbReference type="EC" id="1.11.1.7" evidence="4 21"/>
<feature type="site" description="Transition state stabilizer" evidence="19">
    <location>
        <position position="85"/>
    </location>
</feature>
<protein>
    <recommendedName>
        <fullName evidence="4 21">Peroxidase</fullName>
        <ecNumber evidence="4 21">1.11.1.7</ecNumber>
    </recommendedName>
</protein>
<evidence type="ECO:0000256" key="14">
    <source>
        <dbReference type="ARBA" id="ARBA00023180"/>
    </source>
</evidence>
<dbReference type="Pfam" id="PF00141">
    <property type="entry name" value="peroxidase"/>
    <property type="match status" value="1"/>
</dbReference>